<dbReference type="Proteomes" id="UP000310189">
    <property type="component" value="Unassembled WGS sequence"/>
</dbReference>
<accession>A0A4T0FUG5</accession>
<comment type="caution">
    <text evidence="2">The sequence shown here is derived from an EMBL/GenBank/DDBJ whole genome shotgun (WGS) entry which is preliminary data.</text>
</comment>
<evidence type="ECO:0000313" key="3">
    <source>
        <dbReference type="Proteomes" id="UP000310189"/>
    </source>
</evidence>
<reference evidence="2 3" key="1">
    <citation type="submission" date="2019-03" db="EMBL/GenBank/DDBJ databases">
        <title>Sequencing 23 genomes of Wallemia ichthyophaga.</title>
        <authorList>
            <person name="Gostincar C."/>
        </authorList>
    </citation>
    <scope>NUCLEOTIDE SEQUENCE [LARGE SCALE GENOMIC DNA]</scope>
    <source>
        <strain evidence="2 3">EXF-5753</strain>
    </source>
</reference>
<evidence type="ECO:0000256" key="1">
    <source>
        <dbReference type="SAM" id="MobiDB-lite"/>
    </source>
</evidence>
<feature type="compositionally biased region" description="Acidic residues" evidence="1">
    <location>
        <begin position="223"/>
        <end position="236"/>
    </location>
</feature>
<feature type="compositionally biased region" description="Polar residues" evidence="1">
    <location>
        <begin position="1"/>
        <end position="12"/>
    </location>
</feature>
<dbReference type="EMBL" id="SPNW01000007">
    <property type="protein sequence ID" value="TIA92339.1"/>
    <property type="molecule type" value="Genomic_DNA"/>
</dbReference>
<feature type="region of interest" description="Disordered" evidence="1">
    <location>
        <begin position="223"/>
        <end position="262"/>
    </location>
</feature>
<dbReference type="AlphaFoldDB" id="A0A4T0FUG5"/>
<proteinExistence type="predicted"/>
<keyword evidence="3" id="KW-1185">Reference proteome</keyword>
<dbReference type="OrthoDB" id="3361859at2759"/>
<evidence type="ECO:0000313" key="2">
    <source>
        <dbReference type="EMBL" id="TIA92339.1"/>
    </source>
</evidence>
<feature type="compositionally biased region" description="Polar residues" evidence="1">
    <location>
        <begin position="239"/>
        <end position="251"/>
    </location>
</feature>
<protein>
    <submittedName>
        <fullName evidence="2">Uncharacterized protein</fullName>
    </submittedName>
</protein>
<feature type="region of interest" description="Disordered" evidence="1">
    <location>
        <begin position="1"/>
        <end position="72"/>
    </location>
</feature>
<organism evidence="2 3">
    <name type="scientific">Wallemia hederae</name>
    <dbReference type="NCBI Taxonomy" id="1540922"/>
    <lineage>
        <taxon>Eukaryota</taxon>
        <taxon>Fungi</taxon>
        <taxon>Dikarya</taxon>
        <taxon>Basidiomycota</taxon>
        <taxon>Wallemiomycotina</taxon>
        <taxon>Wallemiomycetes</taxon>
        <taxon>Wallemiales</taxon>
        <taxon>Wallemiaceae</taxon>
        <taxon>Wallemia</taxon>
    </lineage>
</organism>
<name>A0A4T0FUG5_9BASI</name>
<sequence>MSFAASTSNAGNQIDLFNIGSNTPPRPKPARQRVHRPTQPASLDSSYRYRHGHSHGNSNNLKSDGDQFGLTGNRRRTANLHHSSSPMSATGSKLSHAILSSSPLAPNDAADPKKRLWKERFKSQQLRKMSRARDIDSARMSSKQLFNLDEVDDEDDDFLQQKVGDSSSQMFYVDSPNHTQIDNKVDERDYKSDIRRKESRYDLHVGSDYDPLAFWSEAEEDIPDDLDDLGDLDDVMDTGSASNPHAHNTHNNDADDLFDDDELDALYEEYLANQNQQDAQHNADASMDMS</sequence>
<gene>
    <name evidence="2" type="ORF">E3P99_00676</name>
</gene>